<evidence type="ECO:0000313" key="3">
    <source>
        <dbReference type="EMBL" id="KFD53232.1"/>
    </source>
</evidence>
<gene>
    <name evidence="3" type="ORF">M513_05942</name>
</gene>
<dbReference type="Proteomes" id="UP000030764">
    <property type="component" value="Unassembled WGS sequence"/>
</dbReference>
<keyword evidence="1" id="KW-0175">Coiled coil</keyword>
<sequence length="733" mass="83569">MSNPASKSDSLCTAEQFKEFRSSLQCCRDVYNKWLFVHTLVQKVEQAASEARERAADVHGMCDMKQLRKEGDALLNSLEDARRQELDCLKRYNESEQQLCAARRIVERLFSKIKSSTKEALEQSARCQRTRSALETLKAQALLVRQSQRQISHLRAAVVTMQERAARRRSAQSAQTVVKRAELDELKLTLEILNNEFKSSKQKLSTREADIKELSSETEFLKRSAIQLDEKLKLVKENSEFLSGILKQADAAYECIASCANLSDKNIRSFNELVDRQNSMLEEKGKYIDSLRAFHSNQIDSRRKDLANRLDRLDQVSNEVGRIREAVKFQQIENLSLNAKCVKIGEARGALLLEREMCMAAAEKAKQELTVAEQRSSMDTSNLTKFERELCSSREHEFQLYNSSQMTAVYLNRVELENEEIELEAKAKNEILHNLELQLKDMQIENCSTTRLVMTLKNRLEGLSTESSSLSSAELSNTDAQTERDELETKLREVVAKQKALQQDYKQRKSFKRMLDCQAEVEDLKMQISLSAMTYERIRTSQQNDLMEKRRKLDERIEELLAKKRDFDKENEQLHLRLANVEKEEDNLLQAQRTAATKTNATEAAAHTSIAEARSVFFEEEERNRKKFPGESPGEACARRIQLMYEKGLVPGARKTSRLAGYDAAMQSRTQPNGWPDEEDTGASSRRTGPPLRRGVTPSPSKRKPFKAESGSIASAPTGDTVASILPKKVRLQ</sequence>
<dbReference type="AlphaFoldDB" id="A0A085M7N6"/>
<name>A0A085M7N6_9BILA</name>
<accession>A0A085M7N6</accession>
<protein>
    <submittedName>
        <fullName evidence="3">Uncharacterized protein</fullName>
    </submittedName>
</protein>
<evidence type="ECO:0000256" key="1">
    <source>
        <dbReference type="SAM" id="Coils"/>
    </source>
</evidence>
<dbReference type="EMBL" id="KL363219">
    <property type="protein sequence ID" value="KFD53232.1"/>
    <property type="molecule type" value="Genomic_DNA"/>
</dbReference>
<evidence type="ECO:0000313" key="4">
    <source>
        <dbReference type="Proteomes" id="UP000030764"/>
    </source>
</evidence>
<feature type="region of interest" description="Disordered" evidence="2">
    <location>
        <begin position="465"/>
        <end position="485"/>
    </location>
</feature>
<evidence type="ECO:0000256" key="2">
    <source>
        <dbReference type="SAM" id="MobiDB-lite"/>
    </source>
</evidence>
<feature type="compositionally biased region" description="Low complexity" evidence="2">
    <location>
        <begin position="465"/>
        <end position="476"/>
    </location>
</feature>
<organism evidence="3 4">
    <name type="scientific">Trichuris suis</name>
    <name type="common">pig whipworm</name>
    <dbReference type="NCBI Taxonomy" id="68888"/>
    <lineage>
        <taxon>Eukaryota</taxon>
        <taxon>Metazoa</taxon>
        <taxon>Ecdysozoa</taxon>
        <taxon>Nematoda</taxon>
        <taxon>Enoplea</taxon>
        <taxon>Dorylaimia</taxon>
        <taxon>Trichinellida</taxon>
        <taxon>Trichuridae</taxon>
        <taxon>Trichuris</taxon>
    </lineage>
</organism>
<feature type="coiled-coil region" evidence="1">
    <location>
        <begin position="411"/>
        <end position="445"/>
    </location>
</feature>
<reference evidence="3 4" key="1">
    <citation type="journal article" date="2014" name="Nat. Genet.">
        <title>Genome and transcriptome of the porcine whipworm Trichuris suis.</title>
        <authorList>
            <person name="Jex A.R."/>
            <person name="Nejsum P."/>
            <person name="Schwarz E.M."/>
            <person name="Hu L."/>
            <person name="Young N.D."/>
            <person name="Hall R.S."/>
            <person name="Korhonen P.K."/>
            <person name="Liao S."/>
            <person name="Thamsborg S."/>
            <person name="Xia J."/>
            <person name="Xu P."/>
            <person name="Wang S."/>
            <person name="Scheerlinck J.P."/>
            <person name="Hofmann A."/>
            <person name="Sternberg P.W."/>
            <person name="Wang J."/>
            <person name="Gasser R.B."/>
        </authorList>
    </citation>
    <scope>NUCLEOTIDE SEQUENCE [LARGE SCALE GENOMIC DNA]</scope>
    <source>
        <strain evidence="3">DCEP-RM93M</strain>
    </source>
</reference>
<feature type="coiled-coil region" evidence="1">
    <location>
        <begin position="183"/>
        <end position="231"/>
    </location>
</feature>
<proteinExistence type="predicted"/>
<feature type="coiled-coil region" evidence="1">
    <location>
        <begin position="543"/>
        <end position="601"/>
    </location>
</feature>
<feature type="region of interest" description="Disordered" evidence="2">
    <location>
        <begin position="665"/>
        <end position="733"/>
    </location>
</feature>
<keyword evidence="4" id="KW-1185">Reference proteome</keyword>